<dbReference type="eggNOG" id="COG2508">
    <property type="taxonomic scope" value="Bacteria"/>
</dbReference>
<dbReference type="Pfam" id="PF13556">
    <property type="entry name" value="HTH_30"/>
    <property type="match status" value="1"/>
</dbReference>
<dbReference type="OrthoDB" id="8026818at2"/>
<dbReference type="PATRIC" id="fig|633147.7.peg.1032"/>
<dbReference type="Gene3D" id="1.10.10.2840">
    <property type="entry name" value="PucR C-terminal helix-turn-helix domain"/>
    <property type="match status" value="1"/>
</dbReference>
<dbReference type="InterPro" id="IPR042070">
    <property type="entry name" value="PucR_C-HTH_sf"/>
</dbReference>
<evidence type="ECO:0000313" key="4">
    <source>
        <dbReference type="EMBL" id="ADK67636.1"/>
    </source>
</evidence>
<feature type="domain" description="PucR C-terminal helix-turn-helix" evidence="2">
    <location>
        <begin position="460"/>
        <end position="518"/>
    </location>
</feature>
<dbReference type="PANTHER" id="PTHR33744">
    <property type="entry name" value="CARBOHYDRATE DIACID REGULATOR"/>
    <property type="match status" value="1"/>
</dbReference>
<evidence type="ECO:0000259" key="3">
    <source>
        <dbReference type="Pfam" id="PF17853"/>
    </source>
</evidence>
<gene>
    <name evidence="4" type="ordered locus">Olsu_0521</name>
</gene>
<proteinExistence type="inferred from homology"/>
<dbReference type="HOGENOM" id="CLU_035898_0_0_11"/>
<dbReference type="EMBL" id="CP002106">
    <property type="protein sequence ID" value="ADK67636.1"/>
    <property type="molecule type" value="Genomic_DNA"/>
</dbReference>
<comment type="similarity">
    <text evidence="1">Belongs to the CdaR family.</text>
</comment>
<reference evidence="4 5" key="1">
    <citation type="journal article" date="2010" name="Stand. Genomic Sci.">
        <title>Complete genome sequence of Olsenella uli type strain (VPI D76D-27C).</title>
        <authorList>
            <person name="Goker M."/>
            <person name="Held B."/>
            <person name="Lucas S."/>
            <person name="Nolan M."/>
            <person name="Yasawong M."/>
            <person name="Glavina Del Rio T."/>
            <person name="Tice H."/>
            <person name="Cheng J.F."/>
            <person name="Bruce D."/>
            <person name="Detter J.C."/>
            <person name="Tapia R."/>
            <person name="Han C."/>
            <person name="Goodwin L."/>
            <person name="Pitluck S."/>
            <person name="Liolios K."/>
            <person name="Ivanova N."/>
            <person name="Mavromatis K."/>
            <person name="Mikhailova N."/>
            <person name="Pati A."/>
            <person name="Chen A."/>
            <person name="Palaniappan K."/>
            <person name="Land M."/>
            <person name="Hauser L."/>
            <person name="Chang Y.J."/>
            <person name="Jeffries C.D."/>
            <person name="Rohde M."/>
            <person name="Sikorski J."/>
            <person name="Pukall R."/>
            <person name="Woyke T."/>
            <person name="Bristow J."/>
            <person name="Eisen J.A."/>
            <person name="Markowitz V."/>
            <person name="Hugenholtz P."/>
            <person name="Kyrpides N.C."/>
            <person name="Klenk H.P."/>
            <person name="Lapidus A."/>
        </authorList>
    </citation>
    <scope>NUCLEOTIDE SEQUENCE [LARGE SCALE GENOMIC DNA]</scope>
    <source>
        <strain evidence="5">ATCC 49627 / DSM 7084 / CIP 109912 / JCM 12494 / NCIMB 702895 / VPI D76D-27C</strain>
    </source>
</reference>
<dbReference type="InterPro" id="IPR025736">
    <property type="entry name" value="PucR_C-HTH_dom"/>
</dbReference>
<dbReference type="InterPro" id="IPR051448">
    <property type="entry name" value="CdaR-like_regulators"/>
</dbReference>
<dbReference type="KEGG" id="ols:Olsu_0521"/>
<dbReference type="InterPro" id="IPR041522">
    <property type="entry name" value="CdaR_GGDEF"/>
</dbReference>
<evidence type="ECO:0000313" key="5">
    <source>
        <dbReference type="Proteomes" id="UP000000333"/>
    </source>
</evidence>
<evidence type="ECO:0000256" key="1">
    <source>
        <dbReference type="ARBA" id="ARBA00006754"/>
    </source>
</evidence>
<name>E1QZ22_OLSUV</name>
<accession>E1QZ22</accession>
<keyword evidence="5" id="KW-1185">Reference proteome</keyword>
<dbReference type="AlphaFoldDB" id="E1QZ22"/>
<sequence length="541" mass="61335">MELKELLVRLPEGSIADERYADATAEVYNLSFLTPHSVGLRPDVLYFGDETLIPSNLSSDQLVNLVMFGCEGIPRHLKGHKASNVIVLSHEADPFACYNALQNYFIEDIEVTNIVRRMLSAHFSNNGLQHLVEEASRALDNPILVVDSAYHYIASHLSDSPAATAGQRALDRQLQQELDFETILEPGVSYIRDAGLNQKVLRARRPLLHYHELLQCNTMISAVTVHGICIAHVMMLARNHEFRETDTECFARLTLFVGQEMQKASLYETSQGQMESYFLVNLLNDDQPSCAVIERRLKVLGWEPLPNLYVAVCESKSEDLTPHDLDHIASQLSGTMTASIYASYEGRLVILFSRDAERPLGKYTEGSLREVAALNNLVVGVSNMFTDLTDIRNFYHQALAAIKFGELVSVFLDDRSVHHYRDYAYAQMLDITNHRANLLNFCHPALRRVMDYDQAHGSELMDTLFIYLQNSGNTRRSAKMLSLHKNTLLYRMGRIREILGCDLSSGEDCFMLQVSFRVLLYLDLFKPRVHLDRSDLHKSDA</sequence>
<dbReference type="PANTHER" id="PTHR33744:SF1">
    <property type="entry name" value="DNA-BINDING TRANSCRIPTIONAL ACTIVATOR ADER"/>
    <property type="match status" value="1"/>
</dbReference>
<dbReference type="GeneID" id="78511957"/>
<dbReference type="RefSeq" id="WP_013251388.1">
    <property type="nucleotide sequence ID" value="NC_014363.1"/>
</dbReference>
<dbReference type="STRING" id="633147.Olsu_0521"/>
<protein>
    <submittedName>
        <fullName evidence="4">Putative transcriptional regulator, PucR family</fullName>
    </submittedName>
</protein>
<feature type="domain" description="CdaR GGDEF-like" evidence="3">
    <location>
        <begin position="292"/>
        <end position="403"/>
    </location>
</feature>
<evidence type="ECO:0000259" key="2">
    <source>
        <dbReference type="Pfam" id="PF13556"/>
    </source>
</evidence>
<dbReference type="Proteomes" id="UP000000333">
    <property type="component" value="Chromosome"/>
</dbReference>
<dbReference type="Pfam" id="PF17853">
    <property type="entry name" value="GGDEF_2"/>
    <property type="match status" value="1"/>
</dbReference>
<organism evidence="4 5">
    <name type="scientific">Olsenella uli (strain ATCC 49627 / DSM 7084 / CCUG 31166 / CIP 109912 / JCM 12494 / LMG 11480 / NCIMB 702895 / VPI D76D-27C)</name>
    <name type="common">Lactobacillus uli</name>
    <dbReference type="NCBI Taxonomy" id="633147"/>
    <lineage>
        <taxon>Bacteria</taxon>
        <taxon>Bacillati</taxon>
        <taxon>Actinomycetota</taxon>
        <taxon>Coriobacteriia</taxon>
        <taxon>Coriobacteriales</taxon>
        <taxon>Atopobiaceae</taxon>
        <taxon>Olsenella</taxon>
    </lineage>
</organism>